<keyword evidence="3" id="KW-1185">Reference proteome</keyword>
<dbReference type="InterPro" id="IPR024003">
    <property type="entry name" value="Luciferase-like_KPN01858"/>
</dbReference>
<dbReference type="GO" id="GO:0016705">
    <property type="term" value="F:oxidoreductase activity, acting on paired donors, with incorporation or reduction of molecular oxygen"/>
    <property type="evidence" value="ECO:0007669"/>
    <property type="project" value="InterPro"/>
</dbReference>
<dbReference type="GO" id="GO:0005829">
    <property type="term" value="C:cytosol"/>
    <property type="evidence" value="ECO:0007669"/>
    <property type="project" value="TreeGrafter"/>
</dbReference>
<reference evidence="2 3" key="1">
    <citation type="submission" date="2016-10" db="EMBL/GenBank/DDBJ databases">
        <title>Draft Genome sequence of Roseomonas sp. strain M3.</title>
        <authorList>
            <person name="Subhash Y."/>
            <person name="Lee S."/>
        </authorList>
    </citation>
    <scope>NUCLEOTIDE SEQUENCE [LARGE SCALE GENOMIC DNA]</scope>
    <source>
        <strain evidence="2 3">M3</strain>
    </source>
</reference>
<dbReference type="InterPro" id="IPR036661">
    <property type="entry name" value="Luciferase-like_sf"/>
</dbReference>
<dbReference type="RefSeq" id="WP_076959234.1">
    <property type="nucleotide sequence ID" value="NZ_MLCO01000226.1"/>
</dbReference>
<name>A0A1V2H011_9PROT</name>
<dbReference type="PANTHER" id="PTHR30137">
    <property type="entry name" value="LUCIFERASE-LIKE MONOOXYGENASE"/>
    <property type="match status" value="1"/>
</dbReference>
<dbReference type="OrthoDB" id="9780518at2"/>
<dbReference type="Gene3D" id="3.20.20.30">
    <property type="entry name" value="Luciferase-like domain"/>
    <property type="match status" value="1"/>
</dbReference>
<dbReference type="EMBL" id="MLCO01000226">
    <property type="protein sequence ID" value="ONG49410.1"/>
    <property type="molecule type" value="Genomic_DNA"/>
</dbReference>
<dbReference type="NCBIfam" id="TIGR04027">
    <property type="entry name" value="LLM_KPN_01858"/>
    <property type="match status" value="1"/>
</dbReference>
<dbReference type="SUPFAM" id="SSF51679">
    <property type="entry name" value="Bacterial luciferase-like"/>
    <property type="match status" value="1"/>
</dbReference>
<organism evidence="2 3">
    <name type="scientific">Teichococcus deserti</name>
    <dbReference type="NCBI Taxonomy" id="1817963"/>
    <lineage>
        <taxon>Bacteria</taxon>
        <taxon>Pseudomonadati</taxon>
        <taxon>Pseudomonadota</taxon>
        <taxon>Alphaproteobacteria</taxon>
        <taxon>Acetobacterales</taxon>
        <taxon>Roseomonadaceae</taxon>
        <taxon>Roseomonas</taxon>
    </lineage>
</organism>
<dbReference type="InterPro" id="IPR011251">
    <property type="entry name" value="Luciferase-like_dom"/>
</dbReference>
<evidence type="ECO:0000313" key="2">
    <source>
        <dbReference type="EMBL" id="ONG49410.1"/>
    </source>
</evidence>
<sequence length="347" mass="37025">MTGLRLGFFTRLLDEGDAATRYRLALAQIRHAEACGFDSAWVAQHHFHAAEGGLPAPFVFLAQAAALTSRIRLGTGIVTLPLELPIRVAEDAAVLDILSQGRVELGVGSGGNPEAFAAFGLQDADRRAVFARKLAELVAALDQKALAGGDRVYPPHPSLGQRLWYATFSVDGAQAAGQLGAGLLLSRTQPRPKTAPDASLAEIQEPMIDAYLAALPPGTAPRILASRSVFVADDRAEAWRLAEAGLRRFDARLVAQGRLPDAPRTLEEIIRRQDSHLGTVAEVTESLAADRVLARATELAVQVHSIDPPHAHTLRSIELVAQGVAPALGWQRQHRPPIAQQAGVAAQ</sequence>
<proteinExistence type="predicted"/>
<dbReference type="AlphaFoldDB" id="A0A1V2H011"/>
<feature type="domain" description="Luciferase-like" evidence="1">
    <location>
        <begin position="14"/>
        <end position="262"/>
    </location>
</feature>
<dbReference type="InterPro" id="IPR050766">
    <property type="entry name" value="Bact_Lucif_Oxidored"/>
</dbReference>
<dbReference type="Pfam" id="PF00296">
    <property type="entry name" value="Bac_luciferase"/>
    <property type="match status" value="1"/>
</dbReference>
<comment type="caution">
    <text evidence="2">The sequence shown here is derived from an EMBL/GenBank/DDBJ whole genome shotgun (WGS) entry which is preliminary data.</text>
</comment>
<dbReference type="Proteomes" id="UP000188879">
    <property type="component" value="Unassembled WGS sequence"/>
</dbReference>
<evidence type="ECO:0000259" key="1">
    <source>
        <dbReference type="Pfam" id="PF00296"/>
    </source>
</evidence>
<evidence type="ECO:0000313" key="3">
    <source>
        <dbReference type="Proteomes" id="UP000188879"/>
    </source>
</evidence>
<accession>A0A1V2H011</accession>
<dbReference type="PANTHER" id="PTHR30137:SF15">
    <property type="entry name" value="BLL6902 PROTEIN"/>
    <property type="match status" value="1"/>
</dbReference>
<protein>
    <submittedName>
        <fullName evidence="2">Luciferase</fullName>
    </submittedName>
</protein>
<gene>
    <name evidence="2" type="ORF">BKE38_20890</name>
</gene>